<organism evidence="1 2">
    <name type="scientific">Zizania palustris</name>
    <name type="common">Northern wild rice</name>
    <dbReference type="NCBI Taxonomy" id="103762"/>
    <lineage>
        <taxon>Eukaryota</taxon>
        <taxon>Viridiplantae</taxon>
        <taxon>Streptophyta</taxon>
        <taxon>Embryophyta</taxon>
        <taxon>Tracheophyta</taxon>
        <taxon>Spermatophyta</taxon>
        <taxon>Magnoliopsida</taxon>
        <taxon>Liliopsida</taxon>
        <taxon>Poales</taxon>
        <taxon>Poaceae</taxon>
        <taxon>BOP clade</taxon>
        <taxon>Oryzoideae</taxon>
        <taxon>Oryzeae</taxon>
        <taxon>Zizaniinae</taxon>
        <taxon>Zizania</taxon>
    </lineage>
</organism>
<dbReference type="AlphaFoldDB" id="A0A8J5W8D2"/>
<protein>
    <submittedName>
        <fullName evidence="1">Uncharacterized protein</fullName>
    </submittedName>
</protein>
<reference evidence="1" key="2">
    <citation type="submission" date="2021-02" db="EMBL/GenBank/DDBJ databases">
        <authorList>
            <person name="Kimball J.A."/>
            <person name="Haas M.W."/>
            <person name="Macchietto M."/>
            <person name="Kono T."/>
            <person name="Duquette J."/>
            <person name="Shao M."/>
        </authorList>
    </citation>
    <scope>NUCLEOTIDE SEQUENCE</scope>
    <source>
        <tissue evidence="1">Fresh leaf tissue</tissue>
    </source>
</reference>
<sequence>MGWLQRPMGLGTAALGMETKACVDGDESGRQWDLGLGVTSTRSRTASAGGGVKDGGGGGRIWVLVEASVGSSHWGWWRWSTYSSLYDRGGGRCGRGWRWWPIGLATAAAAVSVGRVEDGLDSFFEGLRLACSYCLGLKTPSNCSICAVG</sequence>
<dbReference type="EMBL" id="JAAALK010000082">
    <property type="protein sequence ID" value="KAG8084316.1"/>
    <property type="molecule type" value="Genomic_DNA"/>
</dbReference>
<reference evidence="1" key="1">
    <citation type="journal article" date="2021" name="bioRxiv">
        <title>Whole Genome Assembly and Annotation of Northern Wild Rice, Zizania palustris L., Supports a Whole Genome Duplication in the Zizania Genus.</title>
        <authorList>
            <person name="Haas M."/>
            <person name="Kono T."/>
            <person name="Macchietto M."/>
            <person name="Millas R."/>
            <person name="McGilp L."/>
            <person name="Shao M."/>
            <person name="Duquette J."/>
            <person name="Hirsch C.N."/>
            <person name="Kimball J."/>
        </authorList>
    </citation>
    <scope>NUCLEOTIDE SEQUENCE</scope>
    <source>
        <tissue evidence="1">Fresh leaf tissue</tissue>
    </source>
</reference>
<keyword evidence="2" id="KW-1185">Reference proteome</keyword>
<evidence type="ECO:0000313" key="2">
    <source>
        <dbReference type="Proteomes" id="UP000729402"/>
    </source>
</evidence>
<gene>
    <name evidence="1" type="ORF">GUJ93_ZPchr0010g8855</name>
</gene>
<dbReference type="Proteomes" id="UP000729402">
    <property type="component" value="Unassembled WGS sequence"/>
</dbReference>
<evidence type="ECO:0000313" key="1">
    <source>
        <dbReference type="EMBL" id="KAG8084316.1"/>
    </source>
</evidence>
<accession>A0A8J5W8D2</accession>
<proteinExistence type="predicted"/>
<name>A0A8J5W8D2_ZIZPA</name>
<comment type="caution">
    <text evidence="1">The sequence shown here is derived from an EMBL/GenBank/DDBJ whole genome shotgun (WGS) entry which is preliminary data.</text>
</comment>